<feature type="domain" description="ZF-HD dimerization-type" evidence="4">
    <location>
        <begin position="25"/>
        <end position="74"/>
    </location>
</feature>
<dbReference type="Proteomes" id="UP000030645">
    <property type="component" value="Unassembled WGS sequence"/>
</dbReference>
<keyword evidence="3" id="KW-0862">Zinc</keyword>
<name>W9RT41_9ROSA</name>
<dbReference type="OrthoDB" id="682018at2759"/>
<dbReference type="GO" id="GO:0050793">
    <property type="term" value="P:regulation of developmental process"/>
    <property type="evidence" value="ECO:0007669"/>
    <property type="project" value="TreeGrafter"/>
</dbReference>
<dbReference type="PANTHER" id="PTHR31948:SF156">
    <property type="entry name" value="ZF-HD DIMERIZATION-TYPE DOMAIN-CONTAINING PROTEIN"/>
    <property type="match status" value="1"/>
</dbReference>
<proteinExistence type="predicted"/>
<keyword evidence="2" id="KW-0863">Zinc-finger</keyword>
<dbReference type="eggNOG" id="ENOG502SVP3">
    <property type="taxonomic scope" value="Eukaryota"/>
</dbReference>
<dbReference type="GO" id="GO:0008270">
    <property type="term" value="F:zinc ion binding"/>
    <property type="evidence" value="ECO:0007669"/>
    <property type="project" value="UniProtKB-KW"/>
</dbReference>
<evidence type="ECO:0000313" key="5">
    <source>
        <dbReference type="EMBL" id="EXB93145.1"/>
    </source>
</evidence>
<evidence type="ECO:0000259" key="4">
    <source>
        <dbReference type="PROSITE" id="PS51523"/>
    </source>
</evidence>
<dbReference type="PROSITE" id="PS51523">
    <property type="entry name" value="ZF_HD_DIMER"/>
    <property type="match status" value="1"/>
</dbReference>
<keyword evidence="6" id="KW-1185">Reference proteome</keyword>
<dbReference type="Pfam" id="PF04770">
    <property type="entry name" value="ZF-HD_dimer"/>
    <property type="match status" value="1"/>
</dbReference>
<organism evidence="5 6">
    <name type="scientific">Morus notabilis</name>
    <dbReference type="NCBI Taxonomy" id="981085"/>
    <lineage>
        <taxon>Eukaryota</taxon>
        <taxon>Viridiplantae</taxon>
        <taxon>Streptophyta</taxon>
        <taxon>Embryophyta</taxon>
        <taxon>Tracheophyta</taxon>
        <taxon>Spermatophyta</taxon>
        <taxon>Magnoliopsida</taxon>
        <taxon>eudicotyledons</taxon>
        <taxon>Gunneridae</taxon>
        <taxon>Pentapetalae</taxon>
        <taxon>rosids</taxon>
        <taxon>fabids</taxon>
        <taxon>Rosales</taxon>
        <taxon>Moraceae</taxon>
        <taxon>Moreae</taxon>
        <taxon>Morus</taxon>
    </lineage>
</organism>
<sequence length="167" mass="18579">MATDHHSKVLSKESETKPSKITVNYKECRRNHAVSIGSHAVDGCREFSPAGDQGTQQGFLCEACGCHRSFHRKEMIRNGVVHRAPTPAPQLMLPPAFAVLPTGGYPTLPFVVLHPVDYNSLSQQPPGQSHHDHDQYHPLQNERLDGCDLIRSGQKPKSIKRPKTEPF</sequence>
<dbReference type="KEGG" id="mnt:21407222"/>
<evidence type="ECO:0000256" key="3">
    <source>
        <dbReference type="ARBA" id="ARBA00022833"/>
    </source>
</evidence>
<dbReference type="EMBL" id="KE345062">
    <property type="protein sequence ID" value="EXB93145.1"/>
    <property type="molecule type" value="Genomic_DNA"/>
</dbReference>
<evidence type="ECO:0000313" key="6">
    <source>
        <dbReference type="Proteomes" id="UP000030645"/>
    </source>
</evidence>
<dbReference type="GO" id="GO:0005634">
    <property type="term" value="C:nucleus"/>
    <property type="evidence" value="ECO:0007669"/>
    <property type="project" value="TreeGrafter"/>
</dbReference>
<dbReference type="GO" id="GO:0003700">
    <property type="term" value="F:DNA-binding transcription factor activity"/>
    <property type="evidence" value="ECO:0007669"/>
    <property type="project" value="TreeGrafter"/>
</dbReference>
<dbReference type="STRING" id="981085.W9RT41"/>
<evidence type="ECO:0000256" key="1">
    <source>
        <dbReference type="ARBA" id="ARBA00022723"/>
    </source>
</evidence>
<dbReference type="GO" id="GO:0000976">
    <property type="term" value="F:transcription cis-regulatory region binding"/>
    <property type="evidence" value="ECO:0007669"/>
    <property type="project" value="TreeGrafter"/>
</dbReference>
<dbReference type="NCBIfam" id="TIGR01566">
    <property type="entry name" value="ZF_HD_prot_N"/>
    <property type="match status" value="1"/>
</dbReference>
<dbReference type="AlphaFoldDB" id="W9RT41"/>
<dbReference type="PANTHER" id="PTHR31948">
    <property type="entry name" value="ZINC-FINGER HOMEODOMAIN PROTEIN 2"/>
    <property type="match status" value="1"/>
</dbReference>
<evidence type="ECO:0000256" key="2">
    <source>
        <dbReference type="ARBA" id="ARBA00022771"/>
    </source>
</evidence>
<accession>W9RT41</accession>
<keyword evidence="1" id="KW-0479">Metal-binding</keyword>
<protein>
    <recommendedName>
        <fullName evidence="4">ZF-HD dimerization-type domain-containing protein</fullName>
    </recommendedName>
</protein>
<reference evidence="6" key="1">
    <citation type="submission" date="2013-01" db="EMBL/GenBank/DDBJ databases">
        <title>Draft Genome Sequence of a Mulberry Tree, Morus notabilis C.K. Schneid.</title>
        <authorList>
            <person name="He N."/>
            <person name="Zhao S."/>
        </authorList>
    </citation>
    <scope>NUCLEOTIDE SEQUENCE</scope>
</reference>
<dbReference type="InterPro" id="IPR006456">
    <property type="entry name" value="ZF_HD_homeobox_Cys/His_dimer"/>
</dbReference>
<gene>
    <name evidence="5" type="ORF">L484_024483</name>
</gene>